<proteinExistence type="predicted"/>
<sequence length="69" mass="8026">MLHTSSVVEIQIQKENSVNATWCNIQTIDKFMIQTAAENPGLILISVSKKFYLFKEKIVNYKFDFKDLI</sequence>
<keyword evidence="2" id="KW-1185">Reference proteome</keyword>
<dbReference type="Proteomes" id="UP000276133">
    <property type="component" value="Unassembled WGS sequence"/>
</dbReference>
<comment type="caution">
    <text evidence="1">The sequence shown here is derived from an EMBL/GenBank/DDBJ whole genome shotgun (WGS) entry which is preliminary data.</text>
</comment>
<dbReference type="AlphaFoldDB" id="A0A3M7RVC5"/>
<evidence type="ECO:0000313" key="2">
    <source>
        <dbReference type="Proteomes" id="UP000276133"/>
    </source>
</evidence>
<name>A0A3M7RVC5_BRAPC</name>
<dbReference type="EMBL" id="REGN01002547">
    <property type="protein sequence ID" value="RNA27409.1"/>
    <property type="molecule type" value="Genomic_DNA"/>
</dbReference>
<gene>
    <name evidence="1" type="ORF">BpHYR1_024992</name>
</gene>
<reference evidence="1 2" key="1">
    <citation type="journal article" date="2018" name="Sci. Rep.">
        <title>Genomic signatures of local adaptation to the degree of environmental predictability in rotifers.</title>
        <authorList>
            <person name="Franch-Gras L."/>
            <person name="Hahn C."/>
            <person name="Garcia-Roger E.M."/>
            <person name="Carmona M.J."/>
            <person name="Serra M."/>
            <person name="Gomez A."/>
        </authorList>
    </citation>
    <scope>NUCLEOTIDE SEQUENCE [LARGE SCALE GENOMIC DNA]</scope>
    <source>
        <strain evidence="1">HYR1</strain>
    </source>
</reference>
<accession>A0A3M7RVC5</accession>
<protein>
    <submittedName>
        <fullName evidence="1">Uncharacterized protein</fullName>
    </submittedName>
</protein>
<evidence type="ECO:0000313" key="1">
    <source>
        <dbReference type="EMBL" id="RNA27409.1"/>
    </source>
</evidence>
<organism evidence="1 2">
    <name type="scientific">Brachionus plicatilis</name>
    <name type="common">Marine rotifer</name>
    <name type="synonym">Brachionus muelleri</name>
    <dbReference type="NCBI Taxonomy" id="10195"/>
    <lineage>
        <taxon>Eukaryota</taxon>
        <taxon>Metazoa</taxon>
        <taxon>Spiralia</taxon>
        <taxon>Gnathifera</taxon>
        <taxon>Rotifera</taxon>
        <taxon>Eurotatoria</taxon>
        <taxon>Monogononta</taxon>
        <taxon>Pseudotrocha</taxon>
        <taxon>Ploima</taxon>
        <taxon>Brachionidae</taxon>
        <taxon>Brachionus</taxon>
    </lineage>
</organism>